<keyword evidence="3" id="KW-0804">Transcription</keyword>
<evidence type="ECO:0000256" key="3">
    <source>
        <dbReference type="ARBA" id="ARBA00023163"/>
    </source>
</evidence>
<dbReference type="InterPro" id="IPR023187">
    <property type="entry name" value="Tscrpt_reg_MarR-type_CS"/>
</dbReference>
<dbReference type="EMBL" id="JBHTNF010000003">
    <property type="protein sequence ID" value="MFD1327710.1"/>
    <property type="molecule type" value="Genomic_DNA"/>
</dbReference>
<keyword evidence="2" id="KW-0238">DNA-binding</keyword>
<accession>A0ABW3YUX6</accession>
<dbReference type="InterPro" id="IPR039422">
    <property type="entry name" value="MarR/SlyA-like"/>
</dbReference>
<dbReference type="PANTHER" id="PTHR33164:SF64">
    <property type="entry name" value="TRANSCRIPTIONAL REGULATOR SLYA"/>
    <property type="match status" value="1"/>
</dbReference>
<dbReference type="SMART" id="SM00347">
    <property type="entry name" value="HTH_MARR"/>
    <property type="match status" value="1"/>
</dbReference>
<organism evidence="5 6">
    <name type="scientific">Mycoplana ramosa</name>
    <name type="common">Mycoplana bullata</name>
    <dbReference type="NCBI Taxonomy" id="40837"/>
    <lineage>
        <taxon>Bacteria</taxon>
        <taxon>Pseudomonadati</taxon>
        <taxon>Pseudomonadota</taxon>
        <taxon>Alphaproteobacteria</taxon>
        <taxon>Hyphomicrobiales</taxon>
        <taxon>Rhizobiaceae</taxon>
        <taxon>Mycoplana</taxon>
    </lineage>
</organism>
<gene>
    <name evidence="5" type="ORF">ACFQ33_07370</name>
</gene>
<dbReference type="InterPro" id="IPR036388">
    <property type="entry name" value="WH-like_DNA-bd_sf"/>
</dbReference>
<dbReference type="PROSITE" id="PS50995">
    <property type="entry name" value="HTH_MARR_2"/>
    <property type="match status" value="1"/>
</dbReference>
<dbReference type="PROSITE" id="PS01117">
    <property type="entry name" value="HTH_MARR_1"/>
    <property type="match status" value="1"/>
</dbReference>
<sequence>MSQTFQADTIGLLLSDVSRLLRSAFDRRINASGLAITPGEARALIQVSIGCGVKQADIAARMGIEPMTLSTYLDRLEAMGLVTRVPAPDDGRAKNVLTTSDGEALLAALKPDVSGLMDAVLAGLDGEVREALRGNLRVLRNNLMKPDRCGAGNGSEGQDR</sequence>
<comment type="caution">
    <text evidence="5">The sequence shown here is derived from an EMBL/GenBank/DDBJ whole genome shotgun (WGS) entry which is preliminary data.</text>
</comment>
<protein>
    <submittedName>
        <fullName evidence="5">MarR family winged helix-turn-helix transcriptional regulator</fullName>
    </submittedName>
</protein>
<evidence type="ECO:0000313" key="6">
    <source>
        <dbReference type="Proteomes" id="UP001597173"/>
    </source>
</evidence>
<dbReference type="Gene3D" id="1.10.10.10">
    <property type="entry name" value="Winged helix-like DNA-binding domain superfamily/Winged helix DNA-binding domain"/>
    <property type="match status" value="1"/>
</dbReference>
<dbReference type="InterPro" id="IPR000835">
    <property type="entry name" value="HTH_MarR-typ"/>
</dbReference>
<name>A0ABW3YUX6_MYCRA</name>
<keyword evidence="6" id="KW-1185">Reference proteome</keyword>
<dbReference type="Pfam" id="PF12802">
    <property type="entry name" value="MarR_2"/>
    <property type="match status" value="1"/>
</dbReference>
<dbReference type="RefSeq" id="WP_374836412.1">
    <property type="nucleotide sequence ID" value="NZ_JBHEEW010000003.1"/>
</dbReference>
<evidence type="ECO:0000313" key="5">
    <source>
        <dbReference type="EMBL" id="MFD1327710.1"/>
    </source>
</evidence>
<evidence type="ECO:0000256" key="2">
    <source>
        <dbReference type="ARBA" id="ARBA00023125"/>
    </source>
</evidence>
<evidence type="ECO:0000256" key="1">
    <source>
        <dbReference type="ARBA" id="ARBA00023015"/>
    </source>
</evidence>
<proteinExistence type="predicted"/>
<dbReference type="Proteomes" id="UP001597173">
    <property type="component" value="Unassembled WGS sequence"/>
</dbReference>
<dbReference type="PRINTS" id="PR00598">
    <property type="entry name" value="HTHMARR"/>
</dbReference>
<dbReference type="InterPro" id="IPR036390">
    <property type="entry name" value="WH_DNA-bd_sf"/>
</dbReference>
<feature type="domain" description="HTH marR-type" evidence="4">
    <location>
        <begin position="7"/>
        <end position="141"/>
    </location>
</feature>
<keyword evidence="1" id="KW-0805">Transcription regulation</keyword>
<dbReference type="PANTHER" id="PTHR33164">
    <property type="entry name" value="TRANSCRIPTIONAL REGULATOR, MARR FAMILY"/>
    <property type="match status" value="1"/>
</dbReference>
<evidence type="ECO:0000259" key="4">
    <source>
        <dbReference type="PROSITE" id="PS50995"/>
    </source>
</evidence>
<reference evidence="6" key="1">
    <citation type="journal article" date="2019" name="Int. J. Syst. Evol. Microbiol.">
        <title>The Global Catalogue of Microorganisms (GCM) 10K type strain sequencing project: providing services to taxonomists for standard genome sequencing and annotation.</title>
        <authorList>
            <consortium name="The Broad Institute Genomics Platform"/>
            <consortium name="The Broad Institute Genome Sequencing Center for Infectious Disease"/>
            <person name="Wu L."/>
            <person name="Ma J."/>
        </authorList>
    </citation>
    <scope>NUCLEOTIDE SEQUENCE [LARGE SCALE GENOMIC DNA]</scope>
    <source>
        <strain evidence="6">CCUG 55609</strain>
    </source>
</reference>
<dbReference type="SUPFAM" id="SSF46785">
    <property type="entry name" value="Winged helix' DNA-binding domain"/>
    <property type="match status" value="1"/>
</dbReference>